<dbReference type="SUPFAM" id="SSF58104">
    <property type="entry name" value="Methyl-accepting chemotaxis protein (MCP) signaling domain"/>
    <property type="match status" value="1"/>
</dbReference>
<comment type="caution">
    <text evidence="8">The sequence shown here is derived from an EMBL/GenBank/DDBJ whole genome shotgun (WGS) entry which is preliminary data.</text>
</comment>
<feature type="region of interest" description="Disordered" evidence="5">
    <location>
        <begin position="488"/>
        <end position="531"/>
    </location>
</feature>
<comment type="similarity">
    <text evidence="3">Belongs to the methyl-accepting chemotaxis (MCP) protein family.</text>
</comment>
<evidence type="ECO:0000256" key="4">
    <source>
        <dbReference type="PROSITE-ProRule" id="PRU00284"/>
    </source>
</evidence>
<evidence type="ECO:0000259" key="6">
    <source>
        <dbReference type="PROSITE" id="PS50111"/>
    </source>
</evidence>
<comment type="subcellular location">
    <subcellularLocation>
        <location evidence="1">Membrane</location>
    </subcellularLocation>
</comment>
<dbReference type="FunFam" id="1.10.287.950:FF:000001">
    <property type="entry name" value="Methyl-accepting chemotaxis sensory transducer"/>
    <property type="match status" value="1"/>
</dbReference>
<dbReference type="PROSITE" id="PS50111">
    <property type="entry name" value="CHEMOTAXIS_TRANSDUC_2"/>
    <property type="match status" value="1"/>
</dbReference>
<dbReference type="PANTHER" id="PTHR43531">
    <property type="entry name" value="PROTEIN ICFG"/>
    <property type="match status" value="1"/>
</dbReference>
<evidence type="ECO:0000256" key="3">
    <source>
        <dbReference type="ARBA" id="ARBA00029447"/>
    </source>
</evidence>
<evidence type="ECO:0000256" key="2">
    <source>
        <dbReference type="ARBA" id="ARBA00022500"/>
    </source>
</evidence>
<feature type="domain" description="HAMP" evidence="7">
    <location>
        <begin position="189"/>
        <end position="232"/>
    </location>
</feature>
<feature type="domain" description="Methyl-accepting transducer" evidence="6">
    <location>
        <begin position="237"/>
        <end position="466"/>
    </location>
</feature>
<dbReference type="GO" id="GO:0016020">
    <property type="term" value="C:membrane"/>
    <property type="evidence" value="ECO:0007669"/>
    <property type="project" value="UniProtKB-SubCell"/>
</dbReference>
<proteinExistence type="inferred from homology"/>
<dbReference type="CDD" id="cd01068">
    <property type="entry name" value="globin_sensor"/>
    <property type="match status" value="1"/>
</dbReference>
<organism evidence="8 9">
    <name type="scientific">Methylovirgula ligni</name>
    <dbReference type="NCBI Taxonomy" id="569860"/>
    <lineage>
        <taxon>Bacteria</taxon>
        <taxon>Pseudomonadati</taxon>
        <taxon>Pseudomonadota</taxon>
        <taxon>Alphaproteobacteria</taxon>
        <taxon>Hyphomicrobiales</taxon>
        <taxon>Beijerinckiaceae</taxon>
        <taxon>Methylovirgula</taxon>
    </lineage>
</organism>
<dbReference type="InterPro" id="IPR012292">
    <property type="entry name" value="Globin/Proto"/>
</dbReference>
<dbReference type="GO" id="GO:0006935">
    <property type="term" value="P:chemotaxis"/>
    <property type="evidence" value="ECO:0007669"/>
    <property type="project" value="UniProtKB-KW"/>
</dbReference>
<dbReference type="AlphaFoldDB" id="A0A3D9YYN9"/>
<dbReference type="GO" id="GO:0019825">
    <property type="term" value="F:oxygen binding"/>
    <property type="evidence" value="ECO:0007669"/>
    <property type="project" value="InterPro"/>
</dbReference>
<evidence type="ECO:0000313" key="8">
    <source>
        <dbReference type="EMBL" id="REF87767.1"/>
    </source>
</evidence>
<dbReference type="PROSITE" id="PS50885">
    <property type="entry name" value="HAMP"/>
    <property type="match status" value="1"/>
</dbReference>
<dbReference type="CDD" id="cd11386">
    <property type="entry name" value="MCP_signal"/>
    <property type="match status" value="1"/>
</dbReference>
<sequence length="531" mass="55681">MSTDALADQLRFMKLGPEAQANIQAAKTIIMRELPAALDIVYAQIRAFPETAKFFAAESQIAGVKSKQLAHWDAISSGRFDSNYVRGATAVGEVHAAIGLAPRWYIGGYALVMEALIGKILEERLAKRGFNLKPLPVQQIAGELSALVKATMLDMDLAISAYLTAAEAARTRSEAAVLAQERTNVSGSVGNAMSSLSDGDLTYRLADDIPAEYQQLRADFNGSMEKLQQTMLGISATTQAIRAGTEQIAVAADDLSRRSERQAASLEETAAALDQITAAVKLTAEGATHARDAVSAAKAEAEKAGAVVHEAMGAMGGIEKSSRQIGQIISVIDEIAFQTNLLALNAGVEAARAGDAGRGFAVVAMEVRGLAQRSAEAAKEIKGLISASSAQVDQGVHLVEATGTALQRIVEQVVEINQIVGNIATSAGEQATGLHQVNIAVGEMDQVTQQNAAMVEESTAAAHSLSEETERLAEMIDSFQTGQENIRAAPSPAAKAHSSPAARPLLKAVGGGKPAPARKTGTKSAGKWEEF</sequence>
<reference evidence="8 9" key="1">
    <citation type="submission" date="2018-08" db="EMBL/GenBank/DDBJ databases">
        <title>Genomic Encyclopedia of Type Strains, Phase IV (KMG-IV): sequencing the most valuable type-strain genomes for metagenomic binning, comparative biology and taxonomic classification.</title>
        <authorList>
            <person name="Goeker M."/>
        </authorList>
    </citation>
    <scope>NUCLEOTIDE SEQUENCE [LARGE SCALE GENOMIC DNA]</scope>
    <source>
        <strain evidence="8 9">BW863</strain>
    </source>
</reference>
<dbReference type="EMBL" id="QUMO01000002">
    <property type="protein sequence ID" value="REF87767.1"/>
    <property type="molecule type" value="Genomic_DNA"/>
</dbReference>
<dbReference type="InterPro" id="IPR039379">
    <property type="entry name" value="Protoglobin_sensor_dom"/>
</dbReference>
<gene>
    <name evidence="8" type="ORF">DES32_1397</name>
</gene>
<dbReference type="InterPro" id="IPR009050">
    <property type="entry name" value="Globin-like_sf"/>
</dbReference>
<dbReference type="RefSeq" id="WP_165203888.1">
    <property type="nucleotide sequence ID" value="NZ_CP025086.1"/>
</dbReference>
<dbReference type="Pfam" id="PF11563">
    <property type="entry name" value="Protoglobin"/>
    <property type="match status" value="1"/>
</dbReference>
<dbReference type="Proteomes" id="UP000256900">
    <property type="component" value="Unassembled WGS sequence"/>
</dbReference>
<dbReference type="GO" id="GO:0007165">
    <property type="term" value="P:signal transduction"/>
    <property type="evidence" value="ECO:0007669"/>
    <property type="project" value="UniProtKB-KW"/>
</dbReference>
<dbReference type="PANTHER" id="PTHR43531:SF11">
    <property type="entry name" value="METHYL-ACCEPTING CHEMOTAXIS PROTEIN 3"/>
    <property type="match status" value="1"/>
</dbReference>
<protein>
    <submittedName>
        <fullName evidence="8">Methyl-accepting chemotaxis protein</fullName>
    </submittedName>
</protein>
<keyword evidence="9" id="KW-1185">Reference proteome</keyword>
<evidence type="ECO:0000256" key="5">
    <source>
        <dbReference type="SAM" id="MobiDB-lite"/>
    </source>
</evidence>
<evidence type="ECO:0000256" key="1">
    <source>
        <dbReference type="ARBA" id="ARBA00004370"/>
    </source>
</evidence>
<dbReference type="GO" id="GO:0020037">
    <property type="term" value="F:heme binding"/>
    <property type="evidence" value="ECO:0007669"/>
    <property type="project" value="InterPro"/>
</dbReference>
<accession>A0A3D9YYN9</accession>
<feature type="compositionally biased region" description="Low complexity" evidence="5">
    <location>
        <begin position="488"/>
        <end position="502"/>
    </location>
</feature>
<dbReference type="SUPFAM" id="SSF46458">
    <property type="entry name" value="Globin-like"/>
    <property type="match status" value="1"/>
</dbReference>
<evidence type="ECO:0000259" key="7">
    <source>
        <dbReference type="PROSITE" id="PS50885"/>
    </source>
</evidence>
<dbReference type="SMART" id="SM00283">
    <property type="entry name" value="MA"/>
    <property type="match status" value="1"/>
</dbReference>
<dbReference type="InterPro" id="IPR051310">
    <property type="entry name" value="MCP_chemotaxis"/>
</dbReference>
<evidence type="ECO:0000313" key="9">
    <source>
        <dbReference type="Proteomes" id="UP000256900"/>
    </source>
</evidence>
<dbReference type="Gene3D" id="1.10.490.10">
    <property type="entry name" value="Globins"/>
    <property type="match status" value="1"/>
</dbReference>
<name>A0A3D9YYN9_9HYPH</name>
<dbReference type="InterPro" id="IPR003660">
    <property type="entry name" value="HAMP_dom"/>
</dbReference>
<keyword evidence="4" id="KW-0807">Transducer</keyword>
<keyword evidence="2" id="KW-0145">Chemotaxis</keyword>
<dbReference type="Pfam" id="PF00015">
    <property type="entry name" value="MCPsignal"/>
    <property type="match status" value="1"/>
</dbReference>
<dbReference type="Gene3D" id="1.10.287.950">
    <property type="entry name" value="Methyl-accepting chemotaxis protein"/>
    <property type="match status" value="1"/>
</dbReference>
<dbReference type="InterPro" id="IPR004089">
    <property type="entry name" value="MCPsignal_dom"/>
</dbReference>
<dbReference type="InterPro" id="IPR044398">
    <property type="entry name" value="Globin-sensor_dom"/>
</dbReference>